<accession>A0A8B6DBM9</accession>
<keyword evidence="2" id="KW-1185">Reference proteome</keyword>
<protein>
    <submittedName>
        <fullName evidence="1">Uncharacterized protein</fullName>
    </submittedName>
</protein>
<dbReference type="Gene3D" id="2.120.10.30">
    <property type="entry name" value="TolB, C-terminal domain"/>
    <property type="match status" value="1"/>
</dbReference>
<comment type="caution">
    <text evidence="1">The sequence shown here is derived from an EMBL/GenBank/DDBJ whole genome shotgun (WGS) entry which is preliminary data.</text>
</comment>
<name>A0A8B6DBM9_MYTGA</name>
<proteinExistence type="predicted"/>
<dbReference type="EMBL" id="UYJE01003263">
    <property type="protein sequence ID" value="VDI17839.1"/>
    <property type="molecule type" value="Genomic_DNA"/>
</dbReference>
<dbReference type="OrthoDB" id="10328221at2759"/>
<organism evidence="1 2">
    <name type="scientific">Mytilus galloprovincialis</name>
    <name type="common">Mediterranean mussel</name>
    <dbReference type="NCBI Taxonomy" id="29158"/>
    <lineage>
        <taxon>Eukaryota</taxon>
        <taxon>Metazoa</taxon>
        <taxon>Spiralia</taxon>
        <taxon>Lophotrochozoa</taxon>
        <taxon>Mollusca</taxon>
        <taxon>Bivalvia</taxon>
        <taxon>Autobranchia</taxon>
        <taxon>Pteriomorphia</taxon>
        <taxon>Mytilida</taxon>
        <taxon>Mytiloidea</taxon>
        <taxon>Mytilidae</taxon>
        <taxon>Mytilinae</taxon>
        <taxon>Mytilus</taxon>
    </lineage>
</organism>
<reference evidence="1" key="1">
    <citation type="submission" date="2018-11" db="EMBL/GenBank/DDBJ databases">
        <authorList>
            <person name="Alioto T."/>
            <person name="Alioto T."/>
        </authorList>
    </citation>
    <scope>NUCLEOTIDE SEQUENCE</scope>
</reference>
<gene>
    <name evidence="1" type="ORF">MGAL_10B038851</name>
</gene>
<dbReference type="SUPFAM" id="SSF63829">
    <property type="entry name" value="Calcium-dependent phosphotriesterase"/>
    <property type="match status" value="1"/>
</dbReference>
<dbReference type="AlphaFoldDB" id="A0A8B6DBM9"/>
<evidence type="ECO:0000313" key="2">
    <source>
        <dbReference type="Proteomes" id="UP000596742"/>
    </source>
</evidence>
<dbReference type="Proteomes" id="UP000596742">
    <property type="component" value="Unassembled WGS sequence"/>
</dbReference>
<sequence length="315" mass="35616">MEYFSNSLLYGFLIDISVPLTFETKPDFDIAFQWETDSAFNHFVTCNDETLWINDTEADTLTKVVLLEDRMIKSPSIKASCYAIAETPSGNLLLSCELSKLLELPKEVMEIKESCYDISPLITKTIHVTKNNKVMITSAEDIVPSYERPRKIIVLDSKGKHETEYQYDNNKKQLFTLPDIIVTTSENNVGVVDMELGREKGRVVVLDEGGRVLNIYTGISELNKQGSFDPFGLVVTKCDNFIVADSSILHVLDKGGQIILFFDTRNWGVYTLMYGMQISDKDELLISSFELFTTENKLYQIACAVDIVKTTSDDQ</sequence>
<evidence type="ECO:0000313" key="1">
    <source>
        <dbReference type="EMBL" id="VDI17839.1"/>
    </source>
</evidence>
<dbReference type="InterPro" id="IPR011042">
    <property type="entry name" value="6-blade_b-propeller_TolB-like"/>
</dbReference>